<keyword evidence="2" id="KW-0347">Helicase</keyword>
<evidence type="ECO:0000313" key="3">
    <source>
        <dbReference type="Proteomes" id="UP000628442"/>
    </source>
</evidence>
<dbReference type="EMBL" id="BMWV01000009">
    <property type="protein sequence ID" value="GGY52910.1"/>
    <property type="molecule type" value="Genomic_DNA"/>
</dbReference>
<dbReference type="Pfam" id="PF00149">
    <property type="entry name" value="Metallophos"/>
    <property type="match status" value="1"/>
</dbReference>
<protein>
    <submittedName>
        <fullName evidence="2">DEAD/DEAH box helicase</fullName>
    </submittedName>
</protein>
<dbReference type="Proteomes" id="UP000628442">
    <property type="component" value="Unassembled WGS sequence"/>
</dbReference>
<gene>
    <name evidence="2" type="ORF">GCM10007387_39080</name>
</gene>
<reference evidence="2" key="1">
    <citation type="journal article" date="2014" name="Int. J. Syst. Evol. Microbiol.">
        <title>Complete genome sequence of Corynebacterium casei LMG S-19264T (=DSM 44701T), isolated from a smear-ripened cheese.</title>
        <authorList>
            <consortium name="US DOE Joint Genome Institute (JGI-PGF)"/>
            <person name="Walter F."/>
            <person name="Albersmeier A."/>
            <person name="Kalinowski J."/>
            <person name="Ruckert C."/>
        </authorList>
    </citation>
    <scope>NUCLEOTIDE SEQUENCE</scope>
    <source>
        <strain evidence="2">KCTC 12343</strain>
    </source>
</reference>
<evidence type="ECO:0000259" key="1">
    <source>
        <dbReference type="Pfam" id="PF00149"/>
    </source>
</evidence>
<keyword evidence="2" id="KW-0547">Nucleotide-binding</keyword>
<keyword evidence="2" id="KW-0067">ATP-binding</keyword>
<name>A0AA88C4A6_9BURK</name>
<sequence>MSGKVDDNADAKVDNKAGGTGGAMAIELAGEAVLLLPEKALYWPRARMLVVADIHFGKAASFRALGVPVPRGTTSENLAGLDALLATHDIGHILFLGDFLHAKAAHASATLQAMLAWRERHPALALTLVRGNHDKHAGDPSRLLRIDLVDEPHRIGPFAFCHHPDLPADEAYVLAGHVHPVYRLAGRRDALRLPCFVAGARRAILPSFGAFTGGHPVEPSAGERFFLVAEDRIFAIGPG</sequence>
<dbReference type="GO" id="GO:0016787">
    <property type="term" value="F:hydrolase activity"/>
    <property type="evidence" value="ECO:0007669"/>
    <property type="project" value="InterPro"/>
</dbReference>
<keyword evidence="2" id="KW-0378">Hydrolase</keyword>
<dbReference type="InterPro" id="IPR004843">
    <property type="entry name" value="Calcineurin-like_PHP"/>
</dbReference>
<proteinExistence type="predicted"/>
<accession>A0AA88C4A6</accession>
<dbReference type="SUPFAM" id="SSF56300">
    <property type="entry name" value="Metallo-dependent phosphatases"/>
    <property type="match status" value="1"/>
</dbReference>
<dbReference type="PANTHER" id="PTHR39323:SF1">
    <property type="entry name" value="BLR1149 PROTEIN"/>
    <property type="match status" value="1"/>
</dbReference>
<reference evidence="2" key="2">
    <citation type="submission" date="2022-12" db="EMBL/GenBank/DDBJ databases">
        <authorList>
            <person name="Sun Q."/>
            <person name="Kim S."/>
        </authorList>
    </citation>
    <scope>NUCLEOTIDE SEQUENCE</scope>
    <source>
        <strain evidence="2">KCTC 12343</strain>
    </source>
</reference>
<dbReference type="NCBIfam" id="TIGR04123">
    <property type="entry name" value="P_estr_lig_assc"/>
    <property type="match status" value="1"/>
</dbReference>
<dbReference type="InterPro" id="IPR024173">
    <property type="entry name" value="Pesterase_MJ0037-like"/>
</dbReference>
<dbReference type="GO" id="GO:0004386">
    <property type="term" value="F:helicase activity"/>
    <property type="evidence" value="ECO:0007669"/>
    <property type="project" value="UniProtKB-KW"/>
</dbReference>
<dbReference type="InterPro" id="IPR026336">
    <property type="entry name" value="PdeM-like"/>
</dbReference>
<comment type="caution">
    <text evidence="2">The sequence shown here is derived from an EMBL/GenBank/DDBJ whole genome shotgun (WGS) entry which is preliminary data.</text>
</comment>
<dbReference type="Gene3D" id="3.60.21.10">
    <property type="match status" value="1"/>
</dbReference>
<feature type="domain" description="Calcineurin-like phosphoesterase" evidence="1">
    <location>
        <begin position="47"/>
        <end position="139"/>
    </location>
</feature>
<evidence type="ECO:0000313" key="2">
    <source>
        <dbReference type="EMBL" id="GGY52910.1"/>
    </source>
</evidence>
<dbReference type="PANTHER" id="PTHR39323">
    <property type="entry name" value="BLR1149 PROTEIN"/>
    <property type="match status" value="1"/>
</dbReference>
<dbReference type="InterPro" id="IPR029052">
    <property type="entry name" value="Metallo-depent_PP-like"/>
</dbReference>
<organism evidence="2 3">
    <name type="scientific">Pseudoduganella albidiflava</name>
    <dbReference type="NCBI Taxonomy" id="321983"/>
    <lineage>
        <taxon>Bacteria</taxon>
        <taxon>Pseudomonadati</taxon>
        <taxon>Pseudomonadota</taxon>
        <taxon>Betaproteobacteria</taxon>
        <taxon>Burkholderiales</taxon>
        <taxon>Oxalobacteraceae</taxon>
        <taxon>Telluria group</taxon>
        <taxon>Pseudoduganella</taxon>
    </lineage>
</organism>
<dbReference type="AlphaFoldDB" id="A0AA88C4A6"/>
<dbReference type="PIRSF" id="PIRSF000887">
    <property type="entry name" value="Pesterase_MJ0037"/>
    <property type="match status" value="1"/>
</dbReference>